<name>A0A4Y9F7K6_9MICC</name>
<gene>
    <name evidence="2" type="ORF">E4U03_03835</name>
</gene>
<dbReference type="RefSeq" id="WP_135011671.1">
    <property type="nucleotide sequence ID" value="NZ_CAKMSY010000014.1"/>
</dbReference>
<evidence type="ECO:0000313" key="2">
    <source>
        <dbReference type="EMBL" id="TFU23266.1"/>
    </source>
</evidence>
<dbReference type="EMBL" id="SPQC01000009">
    <property type="protein sequence ID" value="TFU23266.1"/>
    <property type="molecule type" value="Genomic_DNA"/>
</dbReference>
<accession>A0A4Y9F7K6</accession>
<protein>
    <submittedName>
        <fullName evidence="2">Uncharacterized protein</fullName>
    </submittedName>
</protein>
<reference evidence="2 3" key="1">
    <citation type="submission" date="2019-03" db="EMBL/GenBank/DDBJ databases">
        <title>Diversity of the mouse oral microbiome.</title>
        <authorList>
            <person name="Joseph S."/>
            <person name="Aduse-Opoku J."/>
            <person name="Curtis M."/>
            <person name="Wade W."/>
            <person name="Hashim A."/>
        </authorList>
    </citation>
    <scope>NUCLEOTIDE SEQUENCE [LARGE SCALE GENOMIC DNA]</scope>
    <source>
        <strain evidence="3">irhom_31</strain>
    </source>
</reference>
<dbReference type="Proteomes" id="UP000297951">
    <property type="component" value="Unassembled WGS sequence"/>
</dbReference>
<feature type="compositionally biased region" description="Basic and acidic residues" evidence="1">
    <location>
        <begin position="33"/>
        <end position="47"/>
    </location>
</feature>
<comment type="caution">
    <text evidence="2">The sequence shown here is derived from an EMBL/GenBank/DDBJ whole genome shotgun (WGS) entry which is preliminary data.</text>
</comment>
<feature type="region of interest" description="Disordered" evidence="1">
    <location>
        <begin position="1"/>
        <end position="47"/>
    </location>
</feature>
<dbReference type="AlphaFoldDB" id="A0A4Y9F7K6"/>
<evidence type="ECO:0000256" key="1">
    <source>
        <dbReference type="SAM" id="MobiDB-lite"/>
    </source>
</evidence>
<proteinExistence type="predicted"/>
<evidence type="ECO:0000313" key="3">
    <source>
        <dbReference type="Proteomes" id="UP000297951"/>
    </source>
</evidence>
<sequence length="103" mass="11510">MASTFRQRPTPKNEDAFIEAAEAPRTISEPEQGADKSADSPEARLEKRAAGRKYGIYTLRGTESQAELLKYAAKQKGMSQNELISHYLFEAIEFEFGADIPIK</sequence>
<organism evidence="2 3">
    <name type="scientific">Rothia nasimurium</name>
    <dbReference type="NCBI Taxonomy" id="85336"/>
    <lineage>
        <taxon>Bacteria</taxon>
        <taxon>Bacillati</taxon>
        <taxon>Actinomycetota</taxon>
        <taxon>Actinomycetes</taxon>
        <taxon>Micrococcales</taxon>
        <taxon>Micrococcaceae</taxon>
        <taxon>Rothia</taxon>
    </lineage>
</organism>